<protein>
    <submittedName>
        <fullName evidence="2">Uncharacterized protein</fullName>
    </submittedName>
</protein>
<reference evidence="3" key="1">
    <citation type="journal article" date="2015" name="Genome Announc.">
        <title>Draft genome sequence of the fungus Penicillium brasilianum MG11.</title>
        <authorList>
            <person name="Horn F."/>
            <person name="Linde J."/>
            <person name="Mattern D.J."/>
            <person name="Walther G."/>
            <person name="Guthke R."/>
            <person name="Brakhage A.A."/>
            <person name="Valiante V."/>
        </authorList>
    </citation>
    <scope>NUCLEOTIDE SEQUENCE [LARGE SCALE GENOMIC DNA]</scope>
    <source>
        <strain evidence="3">MG11</strain>
    </source>
</reference>
<keyword evidence="1" id="KW-0175">Coiled coil</keyword>
<evidence type="ECO:0000313" key="2">
    <source>
        <dbReference type="EMBL" id="CEJ62742.1"/>
    </source>
</evidence>
<gene>
    <name evidence="2" type="ORF">PMG11_11233</name>
</gene>
<proteinExistence type="predicted"/>
<keyword evidence="3" id="KW-1185">Reference proteome</keyword>
<name>A0A0F7U5K4_PENBI</name>
<evidence type="ECO:0000256" key="1">
    <source>
        <dbReference type="SAM" id="Coils"/>
    </source>
</evidence>
<dbReference type="EMBL" id="CDHK01000022">
    <property type="protein sequence ID" value="CEJ62742.1"/>
    <property type="molecule type" value="Genomic_DNA"/>
</dbReference>
<evidence type="ECO:0000313" key="3">
    <source>
        <dbReference type="Proteomes" id="UP000042958"/>
    </source>
</evidence>
<dbReference type="Proteomes" id="UP000042958">
    <property type="component" value="Unassembled WGS sequence"/>
</dbReference>
<sequence>MAESLDLATAVTIEGATQQIRQLENQVLELTTARETAETSLSLFRNHTKELTDQQKELESRFKTQDYPLSEFEEHLSNIHQNLRALAHAYFGELPFKDFCQTILRGNFQIFRIMPLTASAASKYLRVRAAETVIASAIYHS</sequence>
<feature type="coiled-coil region" evidence="1">
    <location>
        <begin position="13"/>
        <end position="40"/>
    </location>
</feature>
<dbReference type="OrthoDB" id="4480464at2759"/>
<organism evidence="2 3">
    <name type="scientific">Penicillium brasilianum</name>
    <dbReference type="NCBI Taxonomy" id="104259"/>
    <lineage>
        <taxon>Eukaryota</taxon>
        <taxon>Fungi</taxon>
        <taxon>Dikarya</taxon>
        <taxon>Ascomycota</taxon>
        <taxon>Pezizomycotina</taxon>
        <taxon>Eurotiomycetes</taxon>
        <taxon>Eurotiomycetidae</taxon>
        <taxon>Eurotiales</taxon>
        <taxon>Aspergillaceae</taxon>
        <taxon>Penicillium</taxon>
    </lineage>
</organism>
<accession>A0A0F7U5K4</accession>
<dbReference type="STRING" id="104259.A0A0F7U5K4"/>
<dbReference type="AlphaFoldDB" id="A0A0F7U5K4"/>